<keyword evidence="2" id="KW-0378">Hydrolase</keyword>
<dbReference type="Gene3D" id="3.40.470.10">
    <property type="entry name" value="Uracil-DNA glycosylase-like domain"/>
    <property type="match status" value="1"/>
</dbReference>
<dbReference type="PANTHER" id="PTHR12159">
    <property type="entry name" value="G/T AND G/U MISMATCH-SPECIFIC DNA GLYCOSYLASE"/>
    <property type="match status" value="1"/>
</dbReference>
<feature type="region of interest" description="Disordered" evidence="4">
    <location>
        <begin position="1"/>
        <end position="31"/>
    </location>
</feature>
<accession>A0A7D8UR23</accession>
<dbReference type="AlphaFoldDB" id="A0A7D8UR23"/>
<gene>
    <name evidence="6" type="primary">mug</name>
    <name evidence="6" type="ORF">LCER1_G002652</name>
</gene>
<evidence type="ECO:0000256" key="1">
    <source>
        <dbReference type="ARBA" id="ARBA00022763"/>
    </source>
</evidence>
<dbReference type="InterPro" id="IPR005122">
    <property type="entry name" value="Uracil-DNA_glycosylase-like"/>
</dbReference>
<organism evidence="6 7">
    <name type="scientific">Lachnellula cervina</name>
    <dbReference type="NCBI Taxonomy" id="1316786"/>
    <lineage>
        <taxon>Eukaryota</taxon>
        <taxon>Fungi</taxon>
        <taxon>Dikarya</taxon>
        <taxon>Ascomycota</taxon>
        <taxon>Pezizomycotina</taxon>
        <taxon>Leotiomycetes</taxon>
        <taxon>Helotiales</taxon>
        <taxon>Lachnaceae</taxon>
        <taxon>Lachnellula</taxon>
    </lineage>
</organism>
<sequence length="308" mass="32917">MSIANGEGVKLEEADTDNLPVSSSSPANFSGRIDLSSYAFTPASLIKNEALSSSKTASPHRHSIQTHSPGTTPHQRAPATKTPSLKRSSSTTPLPSPSKKPKRPKPTGYAPPSTYAHLPELTDILAPSLHLLFIGLNPGLTTASQGHAYAHPSNRFWSLVHSSGITTRRLRPEEDGTLLDWGCGNTNIVARPTRNGGELGRGEMDGNVGVLVGKVAKWRPEAVCVVGKGIWESIFRVLKGRSLKKDEFAYGWQEGERLGVEEDGIDVENGEAINGWEGARVFVACELLLSPVLALAVPNYTASGPKSP</sequence>
<name>A0A7D8UR23_9HELO</name>
<evidence type="ECO:0000259" key="5">
    <source>
        <dbReference type="Pfam" id="PF03167"/>
    </source>
</evidence>
<keyword evidence="3" id="KW-0234">DNA repair</keyword>
<protein>
    <submittedName>
        <fullName evidence="6">G/U mismatch-specific DNA glycosylase</fullName>
    </submittedName>
</protein>
<dbReference type="Proteomes" id="UP000481288">
    <property type="component" value="Unassembled WGS sequence"/>
</dbReference>
<dbReference type="GO" id="GO:0004844">
    <property type="term" value="F:uracil DNA N-glycosylase activity"/>
    <property type="evidence" value="ECO:0007669"/>
    <property type="project" value="TreeGrafter"/>
</dbReference>
<dbReference type="SUPFAM" id="SSF52141">
    <property type="entry name" value="Uracil-DNA glycosylase-like"/>
    <property type="match status" value="1"/>
</dbReference>
<feature type="compositionally biased region" description="Polar residues" evidence="4">
    <location>
        <begin position="65"/>
        <end position="74"/>
    </location>
</feature>
<evidence type="ECO:0000313" key="7">
    <source>
        <dbReference type="Proteomes" id="UP000481288"/>
    </source>
</evidence>
<evidence type="ECO:0000256" key="3">
    <source>
        <dbReference type="ARBA" id="ARBA00023204"/>
    </source>
</evidence>
<evidence type="ECO:0000256" key="2">
    <source>
        <dbReference type="ARBA" id="ARBA00022801"/>
    </source>
</evidence>
<dbReference type="Pfam" id="PF03167">
    <property type="entry name" value="UDG"/>
    <property type="match status" value="1"/>
</dbReference>
<keyword evidence="1" id="KW-0227">DNA damage</keyword>
<feature type="domain" description="Uracil-DNA glycosylase-like" evidence="5">
    <location>
        <begin position="125"/>
        <end position="242"/>
    </location>
</feature>
<dbReference type="InterPro" id="IPR015637">
    <property type="entry name" value="MUG/TDG"/>
</dbReference>
<evidence type="ECO:0000313" key="6">
    <source>
        <dbReference type="EMBL" id="TVY55841.1"/>
    </source>
</evidence>
<dbReference type="OrthoDB" id="565731at2759"/>
<dbReference type="CDD" id="cd10028">
    <property type="entry name" value="UDG-F2_TDG_MUG"/>
    <property type="match status" value="1"/>
</dbReference>
<evidence type="ECO:0000256" key="4">
    <source>
        <dbReference type="SAM" id="MobiDB-lite"/>
    </source>
</evidence>
<keyword evidence="7" id="KW-1185">Reference proteome</keyword>
<feature type="compositionally biased region" description="Polar residues" evidence="4">
    <location>
        <begin position="19"/>
        <end position="28"/>
    </location>
</feature>
<dbReference type="GO" id="GO:0006285">
    <property type="term" value="P:base-excision repair, AP site formation"/>
    <property type="evidence" value="ECO:0007669"/>
    <property type="project" value="InterPro"/>
</dbReference>
<dbReference type="PANTHER" id="PTHR12159:SF9">
    <property type="entry name" value="G_T MISMATCH-SPECIFIC THYMINE DNA GLYCOSYLASE"/>
    <property type="match status" value="1"/>
</dbReference>
<reference evidence="6 7" key="1">
    <citation type="submission" date="2018-05" db="EMBL/GenBank/DDBJ databases">
        <title>Whole genome sequencing for identification of molecular markers to develop diagnostic detection tools for the regulated plant pathogen Lachnellula willkommii.</title>
        <authorList>
            <person name="Giroux E."/>
            <person name="Bilodeau G."/>
        </authorList>
    </citation>
    <scope>NUCLEOTIDE SEQUENCE [LARGE SCALE GENOMIC DNA]</scope>
    <source>
        <strain evidence="6 7">CBS 625.97</strain>
    </source>
</reference>
<dbReference type="InterPro" id="IPR036895">
    <property type="entry name" value="Uracil-DNA_glycosylase-like_sf"/>
</dbReference>
<proteinExistence type="predicted"/>
<feature type="compositionally biased region" description="Low complexity" evidence="4">
    <location>
        <begin position="80"/>
        <end position="93"/>
    </location>
</feature>
<dbReference type="GO" id="GO:0008263">
    <property type="term" value="F:pyrimidine-specific mismatch base pair DNA N-glycosylase activity"/>
    <property type="evidence" value="ECO:0007669"/>
    <property type="project" value="TreeGrafter"/>
</dbReference>
<dbReference type="EMBL" id="QGMG01000204">
    <property type="protein sequence ID" value="TVY55841.1"/>
    <property type="molecule type" value="Genomic_DNA"/>
</dbReference>
<comment type="caution">
    <text evidence="6">The sequence shown here is derived from an EMBL/GenBank/DDBJ whole genome shotgun (WGS) entry which is preliminary data.</text>
</comment>
<feature type="region of interest" description="Disordered" evidence="4">
    <location>
        <begin position="51"/>
        <end position="114"/>
    </location>
</feature>